<name>A0A6H1TV52_9CYAN</name>
<evidence type="ECO:0000256" key="2">
    <source>
        <dbReference type="ARBA" id="ARBA00005712"/>
    </source>
</evidence>
<dbReference type="GO" id="GO:0045259">
    <property type="term" value="C:proton-transporting ATP synthase complex"/>
    <property type="evidence" value="ECO:0007669"/>
    <property type="project" value="UniProtKB-KW"/>
</dbReference>
<keyword evidence="10" id="KW-1185">Reference proteome</keyword>
<dbReference type="Proteomes" id="UP000500857">
    <property type="component" value="Chromosome"/>
</dbReference>
<sequence length="132" mass="14801">MEFKILLPTEILIETSVKKIIAEAENGYFTLLPNHIDCVTALVPGILTFFTSLTSDSDKQSIAVDGGILVKCDRQVWLSTRNAVSSKDLNSLRQTVDEEFKRLDEQQKKARCAIARLEATILRQFMALEKGV</sequence>
<dbReference type="NCBIfam" id="NF004871">
    <property type="entry name" value="PRK06228.1"/>
    <property type="match status" value="1"/>
</dbReference>
<dbReference type="InterPro" id="IPR020546">
    <property type="entry name" value="ATP_synth_F1_dsu/esu_N"/>
</dbReference>
<evidence type="ECO:0000259" key="8">
    <source>
        <dbReference type="Pfam" id="PF02823"/>
    </source>
</evidence>
<accession>A0A6H1TV52</accession>
<dbReference type="KEGG" id="oxy:HCG48_00185"/>
<evidence type="ECO:0000313" key="9">
    <source>
        <dbReference type="EMBL" id="QIZ69199.1"/>
    </source>
</evidence>
<evidence type="ECO:0000256" key="3">
    <source>
        <dbReference type="ARBA" id="ARBA00022448"/>
    </source>
</evidence>
<evidence type="ECO:0000256" key="7">
    <source>
        <dbReference type="SAM" id="Coils"/>
    </source>
</evidence>
<keyword evidence="4" id="KW-0406">Ion transport</keyword>
<dbReference type="SUPFAM" id="SSF51344">
    <property type="entry name" value="Epsilon subunit of F1F0-ATP synthase N-terminal domain"/>
    <property type="match status" value="1"/>
</dbReference>
<gene>
    <name evidence="9" type="ORF">HCG48_00185</name>
</gene>
<dbReference type="Pfam" id="PF02823">
    <property type="entry name" value="ATP-synt_DE_N"/>
    <property type="match status" value="1"/>
</dbReference>
<dbReference type="InterPro" id="IPR036771">
    <property type="entry name" value="ATPsynth_dsu/esu_N"/>
</dbReference>
<dbReference type="CDD" id="cd12152">
    <property type="entry name" value="F1-ATPase_delta"/>
    <property type="match status" value="1"/>
</dbReference>
<comment type="subcellular location">
    <subcellularLocation>
        <location evidence="1">Endomembrane system</location>
        <topology evidence="1">Peripheral membrane protein</topology>
    </subcellularLocation>
</comment>
<feature type="coiled-coil region" evidence="7">
    <location>
        <begin position="89"/>
        <end position="120"/>
    </location>
</feature>
<evidence type="ECO:0000313" key="10">
    <source>
        <dbReference type="Proteomes" id="UP000500857"/>
    </source>
</evidence>
<dbReference type="InterPro" id="IPR024037">
    <property type="entry name" value="Alt_ATP_synth_F1_esu"/>
</dbReference>
<dbReference type="NCBIfam" id="TIGR03166">
    <property type="entry name" value="alt_F1F0_F1_eps"/>
    <property type="match status" value="1"/>
</dbReference>
<dbReference type="Gene3D" id="2.60.15.10">
    <property type="entry name" value="F0F1 ATP synthase delta/epsilon subunit, N-terminal"/>
    <property type="match status" value="1"/>
</dbReference>
<protein>
    <submittedName>
        <fullName evidence="9">F0F1 ATP synthase subunit epsilon</fullName>
    </submittedName>
</protein>
<dbReference type="RefSeq" id="WP_168567357.1">
    <property type="nucleotide sequence ID" value="NZ_CP051167.1"/>
</dbReference>
<dbReference type="GO" id="GO:0046933">
    <property type="term" value="F:proton-transporting ATP synthase activity, rotational mechanism"/>
    <property type="evidence" value="ECO:0007669"/>
    <property type="project" value="InterPro"/>
</dbReference>
<dbReference type="InterPro" id="IPR001469">
    <property type="entry name" value="ATP_synth_F1_dsu/esu"/>
</dbReference>
<keyword evidence="6" id="KW-0066">ATP synthesis</keyword>
<evidence type="ECO:0000256" key="6">
    <source>
        <dbReference type="ARBA" id="ARBA00023196"/>
    </source>
</evidence>
<organism evidence="9 10">
    <name type="scientific">Oxynema aestuarii AP17</name>
    <dbReference type="NCBI Taxonomy" id="2064643"/>
    <lineage>
        <taxon>Bacteria</taxon>
        <taxon>Bacillati</taxon>
        <taxon>Cyanobacteriota</taxon>
        <taxon>Cyanophyceae</taxon>
        <taxon>Oscillatoriophycideae</taxon>
        <taxon>Oscillatoriales</taxon>
        <taxon>Oscillatoriaceae</taxon>
        <taxon>Oxynema</taxon>
        <taxon>Oxynema aestuarii</taxon>
    </lineage>
</organism>
<dbReference type="AlphaFoldDB" id="A0A6H1TV52"/>
<keyword evidence="7" id="KW-0175">Coiled coil</keyword>
<feature type="domain" description="ATP synthase F1 complex delta/epsilon subunit N-terminal" evidence="8">
    <location>
        <begin position="1"/>
        <end position="82"/>
    </location>
</feature>
<evidence type="ECO:0000256" key="4">
    <source>
        <dbReference type="ARBA" id="ARBA00023065"/>
    </source>
</evidence>
<evidence type="ECO:0000256" key="5">
    <source>
        <dbReference type="ARBA" id="ARBA00023136"/>
    </source>
</evidence>
<reference evidence="9 10" key="1">
    <citation type="submission" date="2020-04" db="EMBL/GenBank/DDBJ databases">
        <authorList>
            <person name="Basu S."/>
            <person name="Maruthanayagam V."/>
            <person name="Chakraborty S."/>
            <person name="Pramanik A."/>
            <person name="Mukherjee J."/>
            <person name="Brink B."/>
        </authorList>
    </citation>
    <scope>NUCLEOTIDE SEQUENCE [LARGE SCALE GENOMIC DNA]</scope>
    <source>
        <strain evidence="9 10">AP17</strain>
    </source>
</reference>
<comment type="similarity">
    <text evidence="2">Belongs to the ATPase epsilon chain family.</text>
</comment>
<dbReference type="EMBL" id="CP051167">
    <property type="protein sequence ID" value="QIZ69199.1"/>
    <property type="molecule type" value="Genomic_DNA"/>
</dbReference>
<proteinExistence type="inferred from homology"/>
<evidence type="ECO:0000256" key="1">
    <source>
        <dbReference type="ARBA" id="ARBA00004184"/>
    </source>
</evidence>
<keyword evidence="3" id="KW-0813">Transport</keyword>
<dbReference type="GO" id="GO:0012505">
    <property type="term" value="C:endomembrane system"/>
    <property type="evidence" value="ECO:0007669"/>
    <property type="project" value="UniProtKB-SubCell"/>
</dbReference>
<keyword evidence="5" id="KW-0472">Membrane</keyword>
<keyword evidence="6" id="KW-0139">CF(1)</keyword>